<dbReference type="EMBL" id="CM029038">
    <property type="protein sequence ID" value="KAG2648649.1"/>
    <property type="molecule type" value="Genomic_DNA"/>
</dbReference>
<dbReference type="SUPFAM" id="SSF50249">
    <property type="entry name" value="Nucleic acid-binding proteins"/>
    <property type="match status" value="3"/>
</dbReference>
<feature type="domain" description="Replication protein A OB" evidence="4">
    <location>
        <begin position="139"/>
        <end position="232"/>
    </location>
</feature>
<dbReference type="InterPro" id="IPR047192">
    <property type="entry name" value="Euk_RPA1_DBD_C"/>
</dbReference>
<gene>
    <name evidence="5" type="ORF">PVAP13_1NG024056</name>
</gene>
<sequence length="595" mass="64878">MQMADLLLPHLMPGNCNDRICVRVSRFWNFCDPNDEKKLLHSDMVLIDEEGNTIHAQIYPAASQLFKQSVKEGNVYNFYYFRVKNSENYKPVANDHMLYFSKWTKIEEVVDIPPAFPMYAYSIASMEQLQERVDSRALFTDVIGVITAISNVGAIQTKMRQGQSLRRAITIRLPSGDLLDVVLWSERATSFLAEEIHGNGQASPQIVIFVGTLVRSFGGKSLSGGSSCKWYINPEVPEVKRLMASAKTMHKPITWAENVGCSRSKDAAKEKKVSDIINMNPFECKKNEFLVTVTVRKIDGSWWYNACKKCMQTTKRHGDSYRCTNPKCGYIGMPTQRFKLSVLAGDETGDTDFIIFGRQAQRLTKKTADTLIADNPSGFIPDEITRLLEKTFIWSVSFTESTIDSGNVTFQVNAVVGEINDGSATIPATPDGSQASSLMLSGGVGTSIQNTQKSHALTLSSLPATSEPSLASSATPAKQTFPASEPPETPQSVRSNAHDKDKALACTADAPGDSPTQTQGGSARDEDKTLASIAHAAGGSSTKTQKSTTKKRSRPSPNKNIAKKLFIPGQAGDDSGSGNDAADAPDQTNPSKDDA</sequence>
<dbReference type="PANTHER" id="PTHR47165:SF3">
    <property type="entry name" value="RETROTRANSPOSON-LIKE PROTEIN"/>
    <property type="match status" value="1"/>
</dbReference>
<evidence type="ECO:0000259" key="3">
    <source>
        <dbReference type="Pfam" id="PF02721"/>
    </source>
</evidence>
<accession>A0A8T0WZJ5</accession>
<dbReference type="Gene3D" id="2.40.50.140">
    <property type="entry name" value="Nucleic acid-binding proteins"/>
    <property type="match status" value="3"/>
</dbReference>
<proteinExistence type="predicted"/>
<dbReference type="PANTHER" id="PTHR47165">
    <property type="entry name" value="OS03G0429900 PROTEIN"/>
    <property type="match status" value="1"/>
</dbReference>
<feature type="region of interest" description="Disordered" evidence="2">
    <location>
        <begin position="464"/>
        <end position="595"/>
    </location>
</feature>
<dbReference type="InterPro" id="IPR012340">
    <property type="entry name" value="NA-bd_OB-fold"/>
</dbReference>
<comment type="caution">
    <text evidence="5">The sequence shown here is derived from an EMBL/GenBank/DDBJ whole genome shotgun (WGS) entry which is preliminary data.</text>
</comment>
<feature type="domain" description="Replication protein A 70 kDa DNA-binding subunit B/D first OB fold" evidence="3">
    <location>
        <begin position="11"/>
        <end position="108"/>
    </location>
</feature>
<name>A0A8T0WZJ5_PANVG</name>
<keyword evidence="6" id="KW-1185">Reference proteome</keyword>
<dbReference type="CDD" id="cd04481">
    <property type="entry name" value="RPA1_DBD_B_like"/>
    <property type="match status" value="1"/>
</dbReference>
<evidence type="ECO:0000256" key="1">
    <source>
        <dbReference type="ARBA" id="ARBA00023125"/>
    </source>
</evidence>
<evidence type="ECO:0000256" key="2">
    <source>
        <dbReference type="SAM" id="MobiDB-lite"/>
    </source>
</evidence>
<dbReference type="InterPro" id="IPR031657">
    <property type="entry name" value="REPA_OB_2"/>
</dbReference>
<organism evidence="5 6">
    <name type="scientific">Panicum virgatum</name>
    <name type="common">Blackwell switchgrass</name>
    <dbReference type="NCBI Taxonomy" id="38727"/>
    <lineage>
        <taxon>Eukaryota</taxon>
        <taxon>Viridiplantae</taxon>
        <taxon>Streptophyta</taxon>
        <taxon>Embryophyta</taxon>
        <taxon>Tracheophyta</taxon>
        <taxon>Spermatophyta</taxon>
        <taxon>Magnoliopsida</taxon>
        <taxon>Liliopsida</taxon>
        <taxon>Poales</taxon>
        <taxon>Poaceae</taxon>
        <taxon>PACMAD clade</taxon>
        <taxon>Panicoideae</taxon>
        <taxon>Panicodae</taxon>
        <taxon>Paniceae</taxon>
        <taxon>Panicinae</taxon>
        <taxon>Panicum</taxon>
        <taxon>Panicum sect. Hiantes</taxon>
    </lineage>
</organism>
<dbReference type="InterPro" id="IPR003871">
    <property type="entry name" value="RFA1B/D_OB_1st"/>
</dbReference>
<feature type="compositionally biased region" description="Polar residues" evidence="2">
    <location>
        <begin position="464"/>
        <end position="482"/>
    </location>
</feature>
<keyword evidence="1" id="KW-0238">DNA-binding</keyword>
<evidence type="ECO:0000259" key="4">
    <source>
        <dbReference type="Pfam" id="PF16900"/>
    </source>
</evidence>
<dbReference type="Proteomes" id="UP000823388">
    <property type="component" value="Chromosome 1N"/>
</dbReference>
<dbReference type="CDD" id="cd04476">
    <property type="entry name" value="RPA1_DBD_C"/>
    <property type="match status" value="1"/>
</dbReference>
<reference evidence="5" key="1">
    <citation type="submission" date="2020-05" db="EMBL/GenBank/DDBJ databases">
        <title>WGS assembly of Panicum virgatum.</title>
        <authorList>
            <person name="Lovell J.T."/>
            <person name="Jenkins J."/>
            <person name="Shu S."/>
            <person name="Juenger T.E."/>
            <person name="Schmutz J."/>
        </authorList>
    </citation>
    <scope>NUCLEOTIDE SEQUENCE</scope>
    <source>
        <strain evidence="5">AP13</strain>
    </source>
</reference>
<protein>
    <submittedName>
        <fullName evidence="5">Uncharacterized protein</fullName>
    </submittedName>
</protein>
<evidence type="ECO:0000313" key="6">
    <source>
        <dbReference type="Proteomes" id="UP000823388"/>
    </source>
</evidence>
<dbReference type="Pfam" id="PF16900">
    <property type="entry name" value="REPA_OB_2"/>
    <property type="match status" value="1"/>
</dbReference>
<dbReference type="CDD" id="cd04480">
    <property type="entry name" value="RPA1_DBD_A_like"/>
    <property type="match status" value="1"/>
</dbReference>
<feature type="compositionally biased region" description="Low complexity" evidence="2">
    <location>
        <begin position="569"/>
        <end position="584"/>
    </location>
</feature>
<dbReference type="AlphaFoldDB" id="A0A8T0WZJ5"/>
<evidence type="ECO:0000313" key="5">
    <source>
        <dbReference type="EMBL" id="KAG2648649.1"/>
    </source>
</evidence>
<feature type="compositionally biased region" description="Polar residues" evidence="2">
    <location>
        <begin position="586"/>
        <end position="595"/>
    </location>
</feature>
<dbReference type="GO" id="GO:0003677">
    <property type="term" value="F:DNA binding"/>
    <property type="evidence" value="ECO:0007669"/>
    <property type="project" value="UniProtKB-KW"/>
</dbReference>
<dbReference type="Pfam" id="PF02721">
    <property type="entry name" value="DUF223"/>
    <property type="match status" value="1"/>
</dbReference>